<feature type="transmembrane region" description="Helical" evidence="1">
    <location>
        <begin position="126"/>
        <end position="146"/>
    </location>
</feature>
<dbReference type="OrthoDB" id="891708at2"/>
<evidence type="ECO:0000313" key="4">
    <source>
        <dbReference type="Proteomes" id="UP000323866"/>
    </source>
</evidence>
<reference evidence="2 4" key="1">
    <citation type="submission" date="2019-07" db="EMBL/GenBank/DDBJ databases">
        <authorList>
            <person name="Qu J.-H."/>
        </authorList>
    </citation>
    <scope>NUCLEOTIDE SEQUENCE [LARGE SCALE GENOMIC DNA]</scope>
    <source>
        <strain evidence="2 4">MDT1-10-3</strain>
    </source>
</reference>
<keyword evidence="1" id="KW-0812">Transmembrane</keyword>
<reference evidence="2 4" key="2">
    <citation type="submission" date="2019-09" db="EMBL/GenBank/DDBJ databases">
        <title>A bacterium isolated from glacier soil.</title>
        <authorList>
            <person name="Liu Q."/>
        </authorList>
    </citation>
    <scope>NUCLEOTIDE SEQUENCE [LARGE SCALE GENOMIC DNA]</scope>
    <source>
        <strain evidence="2 4">MDT1-10-3</strain>
    </source>
</reference>
<reference evidence="3 5" key="3">
    <citation type="submission" date="2024-08" db="EMBL/GenBank/DDBJ databases">
        <authorList>
            <person name="Wei W."/>
        </authorList>
    </citation>
    <scope>NUCLEOTIDE SEQUENCE [LARGE SCALE GENOMIC DNA]</scope>
    <source>
        <strain evidence="3 5">XU2</strain>
    </source>
</reference>
<dbReference type="RefSeq" id="WP_149099014.1">
    <property type="nucleotide sequence ID" value="NZ_BMMG01000004.1"/>
</dbReference>
<evidence type="ECO:0008006" key="6">
    <source>
        <dbReference type="Google" id="ProtNLM"/>
    </source>
</evidence>
<evidence type="ECO:0000256" key="1">
    <source>
        <dbReference type="SAM" id="Phobius"/>
    </source>
</evidence>
<dbReference type="EMBL" id="JBGOGF010000003">
    <property type="protein sequence ID" value="MFA1770983.1"/>
    <property type="molecule type" value="Genomic_DNA"/>
</dbReference>
<dbReference type="Proteomes" id="UP001570846">
    <property type="component" value="Unassembled WGS sequence"/>
</dbReference>
<feature type="transmembrane region" description="Helical" evidence="1">
    <location>
        <begin position="194"/>
        <end position="211"/>
    </location>
</feature>
<feature type="transmembrane region" description="Helical" evidence="1">
    <location>
        <begin position="346"/>
        <end position="364"/>
    </location>
</feature>
<gene>
    <name evidence="3" type="ORF">ACD591_06740</name>
    <name evidence="2" type="ORF">FOE74_12795</name>
</gene>
<feature type="transmembrane region" description="Helical" evidence="1">
    <location>
        <begin position="58"/>
        <end position="79"/>
    </location>
</feature>
<sequence>MTPLKGAKMVLALGWLLMQVMLFQHHGARVVFDSHRFILFVQEILADQPVTYMQVWRYLGYPLFLLPFFKAGLALKYVVWAQMAFSGLAALTLYKATQHLTGHAWLAVGATALFVFNPDLQAWNCYILTDSLFTSLFTISLCLALLPKTRTLAIAFVLAVVWTTLARPNGFVLLLTLGAYYITLYQPFARFNKWALGLAGLALAVGFYFALDRFLLKAFVLMIPYGRGDMIYGYTGFLLTDYHQPQLPPPTLTQLGQVLWFVWVNPLYFLVMALLKGFFFFIHAKPFYSLAHNLAILAYLLPVYALAWIGWKKGNLSAPTQTLLLTPIVLQAGITMLTIEDWDGRWLYPILPCFLLLAAVGIKAKLPQFMKPVKQAT</sequence>
<keyword evidence="1" id="KW-1133">Transmembrane helix</keyword>
<keyword evidence="5" id="KW-1185">Reference proteome</keyword>
<feature type="transmembrane region" description="Helical" evidence="1">
    <location>
        <begin position="294"/>
        <end position="311"/>
    </location>
</feature>
<evidence type="ECO:0000313" key="5">
    <source>
        <dbReference type="Proteomes" id="UP001570846"/>
    </source>
</evidence>
<protein>
    <recommendedName>
        <fullName evidence="6">Glycosyltransferase RgtA/B/C/D-like domain-containing protein</fullName>
    </recommendedName>
</protein>
<keyword evidence="1" id="KW-0472">Membrane</keyword>
<feature type="transmembrane region" description="Helical" evidence="1">
    <location>
        <begin position="153"/>
        <end position="182"/>
    </location>
</feature>
<evidence type="ECO:0000313" key="3">
    <source>
        <dbReference type="EMBL" id="MFA1770983.1"/>
    </source>
</evidence>
<dbReference type="AlphaFoldDB" id="A0A5M8QEG7"/>
<feature type="transmembrane region" description="Helical" evidence="1">
    <location>
        <begin position="100"/>
        <end position="120"/>
    </location>
</feature>
<accession>A0A5M8QEG7</accession>
<evidence type="ECO:0000313" key="2">
    <source>
        <dbReference type="EMBL" id="KAA6433354.1"/>
    </source>
</evidence>
<name>A0A5M8QEG7_9BACT</name>
<dbReference type="EMBL" id="VKKZ01000021">
    <property type="protein sequence ID" value="KAA6433354.1"/>
    <property type="molecule type" value="Genomic_DNA"/>
</dbReference>
<feature type="transmembrane region" description="Helical" evidence="1">
    <location>
        <begin position="260"/>
        <end position="282"/>
    </location>
</feature>
<proteinExistence type="predicted"/>
<organism evidence="2 4">
    <name type="scientific">Rufibacter glacialis</name>
    <dbReference type="NCBI Taxonomy" id="1259555"/>
    <lineage>
        <taxon>Bacteria</taxon>
        <taxon>Pseudomonadati</taxon>
        <taxon>Bacteroidota</taxon>
        <taxon>Cytophagia</taxon>
        <taxon>Cytophagales</taxon>
        <taxon>Hymenobacteraceae</taxon>
        <taxon>Rufibacter</taxon>
    </lineage>
</organism>
<comment type="caution">
    <text evidence="2">The sequence shown here is derived from an EMBL/GenBank/DDBJ whole genome shotgun (WGS) entry which is preliminary data.</text>
</comment>
<dbReference type="Proteomes" id="UP000323866">
    <property type="component" value="Unassembled WGS sequence"/>
</dbReference>